<dbReference type="Gene3D" id="2.60.40.380">
    <property type="entry name" value="Purple acid phosphatase-like, N-terminal"/>
    <property type="match status" value="1"/>
</dbReference>
<dbReference type="Pfam" id="PF16656">
    <property type="entry name" value="Pur_ac_phosph_N"/>
    <property type="match status" value="1"/>
</dbReference>
<dbReference type="SUPFAM" id="SSF49363">
    <property type="entry name" value="Purple acid phosphatase, N-terminal domain"/>
    <property type="match status" value="1"/>
</dbReference>
<evidence type="ECO:0000256" key="1">
    <source>
        <dbReference type="ARBA" id="ARBA00022729"/>
    </source>
</evidence>
<feature type="domain" description="Calcineurin-like phosphoesterase" evidence="4">
    <location>
        <begin position="67"/>
        <end position="236"/>
    </location>
</feature>
<feature type="domain" description="Purple acid phosphatase C-terminal" evidence="5">
    <location>
        <begin position="345"/>
        <end position="405"/>
    </location>
</feature>
<dbReference type="PANTHER" id="PTHR45867">
    <property type="entry name" value="PURPLE ACID PHOSPHATASE"/>
    <property type="match status" value="1"/>
</dbReference>
<dbReference type="InterPro" id="IPR004843">
    <property type="entry name" value="Calcineurin-like_PHP"/>
</dbReference>
<dbReference type="InterPro" id="IPR029052">
    <property type="entry name" value="Metallo-depent_PP-like"/>
</dbReference>
<dbReference type="InterPro" id="IPR041792">
    <property type="entry name" value="MPP_PAP"/>
</dbReference>
<keyword evidence="1" id="KW-0732">Signal</keyword>
<sequence>MNLVEKSKNIQVFVDGGVEHRKQYIHRVTLRNLKPKTKYIYHCGSDKGWSDEFWFYTVDPSPSYVAKLAVYGDMGNVNAQSLPRLQKETQDHEYDAILHVGDFAYDMNWNEGRVGDEFMNQIQPIAAYVPYMVCVGNHEGAYNFSHYRYRFSMPNSNENLYYSFTIGPVKFIAISTEVYYFLNYGMKQVVRQYEWLKQELIEAAKPENRKIHPWIVLFGHRPMYCSEVYYFLNYGMKQVVRQYEWLEQELIEAAKPENRKIHPWIVLFGHRPMYCSNNDDDDCIKNWALTRTGFFGAFALEPLMYKYGVDVAIWAHEHSYERLWPVYNFTVYNGSMEHPYVNPRAPVHIVTGSAGCRERVDFFNNNNPWSAFRNSDYGYTVMHLLNETHLRFQQKSDDKNGAIVDDFYVVKEKHESFLK</sequence>
<gene>
    <name evidence="8" type="primary">LOC103524491</name>
</gene>
<dbReference type="PaxDb" id="121845-A0A3Q0IHV7"/>
<evidence type="ECO:0000313" key="8">
    <source>
        <dbReference type="RefSeq" id="XP_026675697.1"/>
    </source>
</evidence>
<protein>
    <recommendedName>
        <fullName evidence="3">Purple acid phosphatase</fullName>
        <ecNumber evidence="3">3.1.3.2</ecNumber>
    </recommendedName>
</protein>
<keyword evidence="3" id="KW-0378">Hydrolase</keyword>
<comment type="catalytic activity">
    <reaction evidence="3">
        <text>a phosphate monoester + H2O = an alcohol + phosphate</text>
        <dbReference type="Rhea" id="RHEA:15017"/>
        <dbReference type="ChEBI" id="CHEBI:15377"/>
        <dbReference type="ChEBI" id="CHEBI:30879"/>
        <dbReference type="ChEBI" id="CHEBI:43474"/>
        <dbReference type="ChEBI" id="CHEBI:67140"/>
        <dbReference type="EC" id="3.1.3.2"/>
    </reaction>
</comment>
<dbReference type="AlphaFoldDB" id="A0A3Q0IHV7"/>
<proteinExistence type="inferred from homology"/>
<reference evidence="8" key="1">
    <citation type="submission" date="2025-08" db="UniProtKB">
        <authorList>
            <consortium name="RefSeq"/>
        </authorList>
    </citation>
    <scope>IDENTIFICATION</scope>
</reference>
<dbReference type="RefSeq" id="XP_026675697.1">
    <property type="nucleotide sequence ID" value="XM_026819896.1"/>
</dbReference>
<name>A0A3Q0IHV7_DIACI</name>
<comment type="similarity">
    <text evidence="3">Belongs to the metallophosphoesterase superfamily. Purple acid phosphatase family.</text>
</comment>
<evidence type="ECO:0000313" key="7">
    <source>
        <dbReference type="Proteomes" id="UP000079169"/>
    </source>
</evidence>
<dbReference type="Pfam" id="PF00149">
    <property type="entry name" value="Metallophos"/>
    <property type="match status" value="2"/>
</dbReference>
<dbReference type="Proteomes" id="UP000079169">
    <property type="component" value="Unplaced"/>
</dbReference>
<dbReference type="InterPro" id="IPR008963">
    <property type="entry name" value="Purple_acid_Pase-like_N"/>
</dbReference>
<feature type="domain" description="Calcineurin-like phosphoesterase" evidence="4">
    <location>
        <begin position="241"/>
        <end position="320"/>
    </location>
</feature>
<dbReference type="GO" id="GO:0046872">
    <property type="term" value="F:metal ion binding"/>
    <property type="evidence" value="ECO:0007669"/>
    <property type="project" value="InterPro"/>
</dbReference>
<dbReference type="GO" id="GO:0003993">
    <property type="term" value="F:acid phosphatase activity"/>
    <property type="evidence" value="ECO:0007669"/>
    <property type="project" value="UniProtKB-EC"/>
</dbReference>
<dbReference type="Gene3D" id="3.60.21.10">
    <property type="match status" value="2"/>
</dbReference>
<organism evidence="7 8">
    <name type="scientific">Diaphorina citri</name>
    <name type="common">Asian citrus psyllid</name>
    <dbReference type="NCBI Taxonomy" id="121845"/>
    <lineage>
        <taxon>Eukaryota</taxon>
        <taxon>Metazoa</taxon>
        <taxon>Ecdysozoa</taxon>
        <taxon>Arthropoda</taxon>
        <taxon>Hexapoda</taxon>
        <taxon>Insecta</taxon>
        <taxon>Pterygota</taxon>
        <taxon>Neoptera</taxon>
        <taxon>Paraneoptera</taxon>
        <taxon>Hemiptera</taxon>
        <taxon>Sternorrhyncha</taxon>
        <taxon>Psylloidea</taxon>
        <taxon>Psyllidae</taxon>
        <taxon>Diaphorininae</taxon>
        <taxon>Diaphorina</taxon>
    </lineage>
</organism>
<dbReference type="KEGG" id="dci:103524491"/>
<dbReference type="GeneID" id="103524491"/>
<feature type="domain" description="Purple acid phosphatase N-terminal" evidence="6">
    <location>
        <begin position="21"/>
        <end position="57"/>
    </location>
</feature>
<dbReference type="Pfam" id="PF14008">
    <property type="entry name" value="Metallophos_C"/>
    <property type="match status" value="1"/>
</dbReference>
<accession>A0A3Q0IHV7</accession>
<evidence type="ECO:0000259" key="4">
    <source>
        <dbReference type="Pfam" id="PF00149"/>
    </source>
</evidence>
<dbReference type="EC" id="3.1.3.2" evidence="3"/>
<evidence type="ECO:0000259" key="5">
    <source>
        <dbReference type="Pfam" id="PF14008"/>
    </source>
</evidence>
<evidence type="ECO:0000256" key="3">
    <source>
        <dbReference type="RuleBase" id="RU361203"/>
    </source>
</evidence>
<dbReference type="SUPFAM" id="SSF56300">
    <property type="entry name" value="Metallo-dependent phosphatases"/>
    <property type="match status" value="2"/>
</dbReference>
<dbReference type="PANTHER" id="PTHR45867:SF3">
    <property type="entry name" value="ACID PHOSPHATASE TYPE 7"/>
    <property type="match status" value="1"/>
</dbReference>
<dbReference type="InterPro" id="IPR015914">
    <property type="entry name" value="PAPs_N"/>
</dbReference>
<keyword evidence="2" id="KW-0325">Glycoprotein</keyword>
<dbReference type="STRING" id="121845.A0A3Q0IHV7"/>
<dbReference type="InterPro" id="IPR025733">
    <property type="entry name" value="PAPs_C"/>
</dbReference>
<keyword evidence="7" id="KW-1185">Reference proteome</keyword>
<dbReference type="CDD" id="cd00839">
    <property type="entry name" value="MPP_PAPs"/>
    <property type="match status" value="1"/>
</dbReference>
<evidence type="ECO:0000259" key="6">
    <source>
        <dbReference type="Pfam" id="PF16656"/>
    </source>
</evidence>
<evidence type="ECO:0000256" key="2">
    <source>
        <dbReference type="ARBA" id="ARBA00023180"/>
    </source>
</evidence>